<dbReference type="SUPFAM" id="SSF53448">
    <property type="entry name" value="Nucleotide-diphospho-sugar transferases"/>
    <property type="match status" value="1"/>
</dbReference>
<dbReference type="Pfam" id="PF00535">
    <property type="entry name" value="Glycos_transf_2"/>
    <property type="match status" value="1"/>
</dbReference>
<evidence type="ECO:0000313" key="3">
    <source>
        <dbReference type="Proteomes" id="UP000198519"/>
    </source>
</evidence>
<name>A0A1I4QQA4_9GAMM</name>
<dbReference type="PANTHER" id="PTHR43685:SF11">
    <property type="entry name" value="GLYCOSYLTRANSFERASE TAGX-RELATED"/>
    <property type="match status" value="1"/>
</dbReference>
<dbReference type="OrthoDB" id="396512at2"/>
<evidence type="ECO:0000313" key="2">
    <source>
        <dbReference type="EMBL" id="SFM42224.1"/>
    </source>
</evidence>
<dbReference type="Proteomes" id="UP000198519">
    <property type="component" value="Unassembled WGS sequence"/>
</dbReference>
<accession>A0A1I4QQA4</accession>
<keyword evidence="3" id="KW-1185">Reference proteome</keyword>
<feature type="domain" description="Glycosyltransferase 2-like" evidence="1">
    <location>
        <begin position="8"/>
        <end position="167"/>
    </location>
</feature>
<dbReference type="EMBL" id="FOUE01000003">
    <property type="protein sequence ID" value="SFM42224.1"/>
    <property type="molecule type" value="Genomic_DNA"/>
</dbReference>
<proteinExistence type="predicted"/>
<dbReference type="AlphaFoldDB" id="A0A1I4QQA4"/>
<dbReference type="RefSeq" id="WP_092023033.1">
    <property type="nucleotide sequence ID" value="NZ_FOUE01000003.1"/>
</dbReference>
<dbReference type="STRING" id="488535.SAMN04487963_2517"/>
<dbReference type="GO" id="GO:0016740">
    <property type="term" value="F:transferase activity"/>
    <property type="evidence" value="ECO:0007669"/>
    <property type="project" value="UniProtKB-KW"/>
</dbReference>
<dbReference type="InterPro" id="IPR050834">
    <property type="entry name" value="Glycosyltransf_2"/>
</dbReference>
<dbReference type="InterPro" id="IPR029044">
    <property type="entry name" value="Nucleotide-diphossugar_trans"/>
</dbReference>
<protein>
    <submittedName>
        <fullName evidence="2">Alpha-1,3-rhamnosyltransferase</fullName>
    </submittedName>
</protein>
<keyword evidence="2" id="KW-0808">Transferase</keyword>
<gene>
    <name evidence="2" type="ORF">SAMN04487963_2517</name>
</gene>
<dbReference type="InterPro" id="IPR001173">
    <property type="entry name" value="Glyco_trans_2-like"/>
</dbReference>
<reference evidence="3" key="1">
    <citation type="submission" date="2016-10" db="EMBL/GenBank/DDBJ databases">
        <authorList>
            <person name="Varghese N."/>
            <person name="Submissions S."/>
        </authorList>
    </citation>
    <scope>NUCLEOTIDE SEQUENCE [LARGE SCALE GENOMIC DNA]</scope>
    <source>
        <strain evidence="3">CGMCC 1.7061</strain>
    </source>
</reference>
<organism evidence="2 3">
    <name type="scientific">Marinobacter zhejiangensis</name>
    <dbReference type="NCBI Taxonomy" id="488535"/>
    <lineage>
        <taxon>Bacteria</taxon>
        <taxon>Pseudomonadati</taxon>
        <taxon>Pseudomonadota</taxon>
        <taxon>Gammaproteobacteria</taxon>
        <taxon>Pseudomonadales</taxon>
        <taxon>Marinobacteraceae</taxon>
        <taxon>Marinobacter</taxon>
    </lineage>
</organism>
<dbReference type="PANTHER" id="PTHR43685">
    <property type="entry name" value="GLYCOSYLTRANSFERASE"/>
    <property type="match status" value="1"/>
</dbReference>
<sequence length="265" mass="30153">MSIEPLVSVVIPSYNHKEFILKAIESVLNQTYKNVEIVVVDDGSTDGSVEMLEEESGRLGFKFIAQSNRGVSRTLNRAIRELSTGEYICFLASDDYFAPTKVEKQLEALRKSDLTGFCYTQSVEFDSNTGAEIRTFPKKTYSGNVLDSLIIRQPYAGGTIMVKRAVYDSVGGFDESLSIEDWDFSIRCAAVTEFVCVHEPLFYYRSHSTNSMKIMGRRKIFLAKAMILSKNYMLVSPSRWIFALLVNFVHDHAYVFTRHLRLKKI</sequence>
<dbReference type="Gene3D" id="3.90.550.10">
    <property type="entry name" value="Spore Coat Polysaccharide Biosynthesis Protein SpsA, Chain A"/>
    <property type="match status" value="1"/>
</dbReference>
<evidence type="ECO:0000259" key="1">
    <source>
        <dbReference type="Pfam" id="PF00535"/>
    </source>
</evidence>